<evidence type="ECO:0000313" key="2">
    <source>
        <dbReference type="Proteomes" id="UP000017148"/>
    </source>
</evidence>
<evidence type="ECO:0008006" key="3">
    <source>
        <dbReference type="Google" id="ProtNLM"/>
    </source>
</evidence>
<proteinExistence type="predicted"/>
<dbReference type="eggNOG" id="ENOG5031ZWK">
    <property type="taxonomic scope" value="Bacteria"/>
</dbReference>
<organism evidence="1 2">
    <name type="scientific">Chitinivibrio alkaliphilus ACht1</name>
    <dbReference type="NCBI Taxonomy" id="1313304"/>
    <lineage>
        <taxon>Bacteria</taxon>
        <taxon>Pseudomonadati</taxon>
        <taxon>Fibrobacterota</taxon>
        <taxon>Chitinivibrionia</taxon>
        <taxon>Chitinivibrionales</taxon>
        <taxon>Chitinivibrionaceae</taxon>
        <taxon>Chitinivibrio</taxon>
    </lineage>
</organism>
<dbReference type="EMBL" id="ASJR01000023">
    <property type="protein sequence ID" value="ERP30995.1"/>
    <property type="molecule type" value="Genomic_DNA"/>
</dbReference>
<keyword evidence="2" id="KW-1185">Reference proteome</keyword>
<dbReference type="STRING" id="1313304.CALK_2132"/>
<name>U7D9B5_9BACT</name>
<dbReference type="AlphaFoldDB" id="U7D9B5"/>
<protein>
    <recommendedName>
        <fullName evidence="3">DUF4157 domain-containing protein</fullName>
    </recommendedName>
</protein>
<sequence>MLHFFGGRVIDRIENWIDETNRVYRSKRRSCSIFEAEFAGFYPYPFLKESYFVVVAEIPKPNFPELREMGLGDLIDMPVSGTTYKDTYYVSEEFANVLRLHFHELVHVVQWGLLGAGSFISRYISEIQQCGYNAAPLEKMAYTLDKHYSTGGSHIDVPGFVQSKI</sequence>
<evidence type="ECO:0000313" key="1">
    <source>
        <dbReference type="EMBL" id="ERP30995.1"/>
    </source>
</evidence>
<dbReference type="Proteomes" id="UP000017148">
    <property type="component" value="Unassembled WGS sequence"/>
</dbReference>
<gene>
    <name evidence="1" type="ORF">CALK_2132</name>
</gene>
<dbReference type="PATRIC" id="fig|1313304.3.peg.2027"/>
<reference evidence="1 2" key="1">
    <citation type="journal article" date="2013" name="Environ. Microbiol.">
        <title>Genome analysis of Chitinivibrio alkaliphilus gen. nov., sp. nov., a novel extremely haloalkaliphilic anaerobic chitinolytic bacterium from the candidate phylum Termite Group 3.</title>
        <authorList>
            <person name="Sorokin D.Y."/>
            <person name="Gumerov V.M."/>
            <person name="Rakitin A.L."/>
            <person name="Beletsky A.V."/>
            <person name="Damste J.S."/>
            <person name="Muyzer G."/>
            <person name="Mardanov A.V."/>
            <person name="Ravin N.V."/>
        </authorList>
    </citation>
    <scope>NUCLEOTIDE SEQUENCE [LARGE SCALE GENOMIC DNA]</scope>
    <source>
        <strain evidence="1 2">ACht1</strain>
    </source>
</reference>
<accession>U7D9B5</accession>
<comment type="caution">
    <text evidence="1">The sequence shown here is derived from an EMBL/GenBank/DDBJ whole genome shotgun (WGS) entry which is preliminary data.</text>
</comment>